<dbReference type="SUPFAM" id="SSF55486">
    <property type="entry name" value="Metalloproteases ('zincins'), catalytic domain"/>
    <property type="match status" value="1"/>
</dbReference>
<keyword evidence="1" id="KW-0645">Protease</keyword>
<reference evidence="1 2" key="1">
    <citation type="journal article" date="2016" name="Int. J. Syst. Evol. Microbiol.">
        <title>Panacibacter ginsenosidivorans gen. nov., sp. nov., with ginsenoside converting activity isolated from soil of a ginseng field.</title>
        <authorList>
            <person name="Siddiqi M.Z."/>
            <person name="Muhammad Shafi S."/>
            <person name="Choi K.D."/>
            <person name="Im W.T."/>
        </authorList>
    </citation>
    <scope>NUCLEOTIDE SEQUENCE [LARGE SCALE GENOMIC DNA]</scope>
    <source>
        <strain evidence="1 2">Gsoil1550</strain>
    </source>
</reference>
<sequence>MKAVGIAGMASILITGCKKETNTVAQQAVVSDDVLAQIKSLGFSNTNVEKIDEGYLVEGDIILTPQDLATRNTVMAIRVANTEQYRTTNLVTGLPRNITVAISSQLPSSYTAVLDEMVRRYNAEGLRITFTRVSSGATITFAKANGSYLASSGFPDAAGNPYPTVKVNSRAIGTGTSTTFINYAATIFAHEVGHCIGFRHTDYMDRSYSCGGGYSNEGASTVGAINIPGTPTTAEPNSWMLACISANQNRPFDSYDKTALSYLYK</sequence>
<evidence type="ECO:0000313" key="2">
    <source>
        <dbReference type="Proteomes" id="UP000321533"/>
    </source>
</evidence>
<dbReference type="EMBL" id="CP042435">
    <property type="protein sequence ID" value="QEC70234.1"/>
    <property type="molecule type" value="Genomic_DNA"/>
</dbReference>
<evidence type="ECO:0000313" key="1">
    <source>
        <dbReference type="EMBL" id="QEC70234.1"/>
    </source>
</evidence>
<gene>
    <name evidence="1" type="ORF">FRZ67_13835</name>
</gene>
<accession>A0A5B8VFG1</accession>
<dbReference type="InterPro" id="IPR024079">
    <property type="entry name" value="MetalloPept_cat_dom_sf"/>
</dbReference>
<dbReference type="GO" id="GO:0008237">
    <property type="term" value="F:metallopeptidase activity"/>
    <property type="evidence" value="ECO:0007669"/>
    <property type="project" value="InterPro"/>
</dbReference>
<dbReference type="Proteomes" id="UP000321533">
    <property type="component" value="Chromosome"/>
</dbReference>
<dbReference type="PROSITE" id="PS51257">
    <property type="entry name" value="PROKAR_LIPOPROTEIN"/>
    <property type="match status" value="1"/>
</dbReference>
<dbReference type="GO" id="GO:0006508">
    <property type="term" value="P:proteolysis"/>
    <property type="evidence" value="ECO:0007669"/>
    <property type="project" value="UniProtKB-KW"/>
</dbReference>
<keyword evidence="2" id="KW-1185">Reference proteome</keyword>
<keyword evidence="1" id="KW-0378">Hydrolase</keyword>
<dbReference type="OrthoDB" id="785995at2"/>
<organism evidence="1 2">
    <name type="scientific">Panacibacter ginsenosidivorans</name>
    <dbReference type="NCBI Taxonomy" id="1813871"/>
    <lineage>
        <taxon>Bacteria</taxon>
        <taxon>Pseudomonadati</taxon>
        <taxon>Bacteroidota</taxon>
        <taxon>Chitinophagia</taxon>
        <taxon>Chitinophagales</taxon>
        <taxon>Chitinophagaceae</taxon>
        <taxon>Panacibacter</taxon>
    </lineage>
</organism>
<proteinExistence type="predicted"/>
<name>A0A5B8VFG1_9BACT</name>
<protein>
    <submittedName>
        <fullName evidence="1">Protease</fullName>
    </submittedName>
</protein>
<dbReference type="KEGG" id="pgin:FRZ67_13835"/>
<dbReference type="InterPro" id="IPR024653">
    <property type="entry name" value="Peptidase_M10/M27/M57"/>
</dbReference>
<dbReference type="Pfam" id="PF12388">
    <property type="entry name" value="Peptidase_M57"/>
    <property type="match status" value="1"/>
</dbReference>
<dbReference type="AlphaFoldDB" id="A0A5B8VFG1"/>
<dbReference type="Gene3D" id="3.40.390.10">
    <property type="entry name" value="Collagenase (Catalytic Domain)"/>
    <property type="match status" value="1"/>
</dbReference>